<accession>A0A941I430</accession>
<dbReference type="InterPro" id="IPR012902">
    <property type="entry name" value="N_methyl_site"/>
</dbReference>
<keyword evidence="7 11" id="KW-1133">Transmembrane helix</keyword>
<feature type="transmembrane region" description="Helical" evidence="11">
    <location>
        <begin position="20"/>
        <end position="44"/>
    </location>
</feature>
<evidence type="ECO:0000256" key="2">
    <source>
        <dbReference type="ARBA" id="ARBA00021549"/>
    </source>
</evidence>
<evidence type="ECO:0000259" key="12">
    <source>
        <dbReference type="Pfam" id="PF12019"/>
    </source>
</evidence>
<comment type="similarity">
    <text evidence="9">Belongs to the GSP H family.</text>
</comment>
<dbReference type="Pfam" id="PF07963">
    <property type="entry name" value="N_methyl"/>
    <property type="match status" value="1"/>
</dbReference>
<evidence type="ECO:0000256" key="9">
    <source>
        <dbReference type="ARBA" id="ARBA00025772"/>
    </source>
</evidence>
<keyword evidence="8 11" id="KW-0472">Membrane</keyword>
<proteinExistence type="inferred from homology"/>
<dbReference type="SUPFAM" id="SSF54523">
    <property type="entry name" value="Pili subunits"/>
    <property type="match status" value="1"/>
</dbReference>
<keyword evidence="6 11" id="KW-0812">Transmembrane</keyword>
<evidence type="ECO:0000256" key="1">
    <source>
        <dbReference type="ARBA" id="ARBA00004377"/>
    </source>
</evidence>
<evidence type="ECO:0000313" key="14">
    <source>
        <dbReference type="Proteomes" id="UP000680158"/>
    </source>
</evidence>
<organism evidence="13 14">
    <name type="scientific">Undibacterium baiyunense</name>
    <dbReference type="NCBI Taxonomy" id="2828731"/>
    <lineage>
        <taxon>Bacteria</taxon>
        <taxon>Pseudomonadati</taxon>
        <taxon>Pseudomonadota</taxon>
        <taxon>Betaproteobacteria</taxon>
        <taxon>Burkholderiales</taxon>
        <taxon>Oxalobacteraceae</taxon>
        <taxon>Undibacterium</taxon>
    </lineage>
</organism>
<dbReference type="InterPro" id="IPR022346">
    <property type="entry name" value="T2SS_GspH"/>
</dbReference>
<feature type="domain" description="General secretion pathway GspH" evidence="12">
    <location>
        <begin position="61"/>
        <end position="156"/>
    </location>
</feature>
<dbReference type="NCBIfam" id="TIGR02532">
    <property type="entry name" value="IV_pilin_GFxxxE"/>
    <property type="match status" value="1"/>
</dbReference>
<evidence type="ECO:0000256" key="3">
    <source>
        <dbReference type="ARBA" id="ARBA00022475"/>
    </source>
</evidence>
<dbReference type="GO" id="GO:0005886">
    <property type="term" value="C:plasma membrane"/>
    <property type="evidence" value="ECO:0007669"/>
    <property type="project" value="UniProtKB-SubCell"/>
</dbReference>
<reference evidence="13 14" key="1">
    <citation type="submission" date="2021-04" db="EMBL/GenBank/DDBJ databases">
        <title>novel species isolated from subtropical streams in China.</title>
        <authorList>
            <person name="Lu H."/>
        </authorList>
    </citation>
    <scope>NUCLEOTIDE SEQUENCE [LARGE SCALE GENOMIC DNA]</scope>
    <source>
        <strain evidence="13 14">BYS107W</strain>
    </source>
</reference>
<evidence type="ECO:0000256" key="8">
    <source>
        <dbReference type="ARBA" id="ARBA00023136"/>
    </source>
</evidence>
<dbReference type="Gene3D" id="3.30.700.10">
    <property type="entry name" value="Glycoprotein, Type 4 Pilin"/>
    <property type="match status" value="1"/>
</dbReference>
<evidence type="ECO:0000313" key="13">
    <source>
        <dbReference type="EMBL" id="MBR7747500.1"/>
    </source>
</evidence>
<evidence type="ECO:0000256" key="5">
    <source>
        <dbReference type="ARBA" id="ARBA00022519"/>
    </source>
</evidence>
<evidence type="ECO:0000256" key="4">
    <source>
        <dbReference type="ARBA" id="ARBA00022481"/>
    </source>
</evidence>
<keyword evidence="4" id="KW-0488">Methylation</keyword>
<dbReference type="GO" id="GO:0015628">
    <property type="term" value="P:protein secretion by the type II secretion system"/>
    <property type="evidence" value="ECO:0007669"/>
    <property type="project" value="InterPro"/>
</dbReference>
<protein>
    <recommendedName>
        <fullName evidence="2">Type II secretion system protein H</fullName>
    </recommendedName>
    <alternativeName>
        <fullName evidence="10">General secretion pathway protein H</fullName>
    </alternativeName>
</protein>
<gene>
    <name evidence="13" type="ORF">KDM92_12985</name>
</gene>
<keyword evidence="3" id="KW-1003">Cell membrane</keyword>
<evidence type="ECO:0000256" key="10">
    <source>
        <dbReference type="ARBA" id="ARBA00030775"/>
    </source>
</evidence>
<dbReference type="EMBL" id="JAGSPM010000007">
    <property type="protein sequence ID" value="MBR7747500.1"/>
    <property type="molecule type" value="Genomic_DNA"/>
</dbReference>
<keyword evidence="14" id="KW-1185">Reference proteome</keyword>
<dbReference type="Proteomes" id="UP000680158">
    <property type="component" value="Unassembled WGS sequence"/>
</dbReference>
<dbReference type="Pfam" id="PF12019">
    <property type="entry name" value="GspH"/>
    <property type="match status" value="1"/>
</dbReference>
<evidence type="ECO:0000256" key="11">
    <source>
        <dbReference type="SAM" id="Phobius"/>
    </source>
</evidence>
<keyword evidence="5" id="KW-0997">Cell inner membrane</keyword>
<dbReference type="InterPro" id="IPR045584">
    <property type="entry name" value="Pilin-like"/>
</dbReference>
<dbReference type="GO" id="GO:0015627">
    <property type="term" value="C:type II protein secretion system complex"/>
    <property type="evidence" value="ECO:0007669"/>
    <property type="project" value="InterPro"/>
</dbReference>
<name>A0A941I430_9BURK</name>
<evidence type="ECO:0000256" key="7">
    <source>
        <dbReference type="ARBA" id="ARBA00022989"/>
    </source>
</evidence>
<comment type="subcellular location">
    <subcellularLocation>
        <location evidence="1">Cell inner membrane</location>
        <topology evidence="1">Single-pass membrane protein</topology>
    </subcellularLocation>
</comment>
<comment type="caution">
    <text evidence="13">The sequence shown here is derived from an EMBL/GenBank/DDBJ whole genome shotgun (WGS) entry which is preliminary data.</text>
</comment>
<dbReference type="AlphaFoldDB" id="A0A941I430"/>
<sequence>MRNFLPIITNTFTSTCRTRFNHGFTMVELILVLVVFGILSAIALPRFSDRVDFDARGFFDQTQNMIRFAQKTAIAQRRPVWVQIGQADGVICLTYVQVNANCQNDAGAPVMSPGEQNWFRRTAPADVSFGAGAVFSFNALGQPNPNSAQTVSLFQNATLAVGTIRVEAETGYVH</sequence>
<evidence type="ECO:0000256" key="6">
    <source>
        <dbReference type="ARBA" id="ARBA00022692"/>
    </source>
</evidence>